<name>A0A326RYH9_9BACT</name>
<reference evidence="1 2" key="1">
    <citation type="submission" date="2018-06" db="EMBL/GenBank/DDBJ databases">
        <title>Genomic Encyclopedia of Archaeal and Bacterial Type Strains, Phase II (KMG-II): from individual species to whole genera.</title>
        <authorList>
            <person name="Goeker M."/>
        </authorList>
    </citation>
    <scope>NUCLEOTIDE SEQUENCE [LARGE SCALE GENOMIC DNA]</scope>
    <source>
        <strain evidence="1 2">T4</strain>
    </source>
</reference>
<dbReference type="AlphaFoldDB" id="A0A326RYH9"/>
<dbReference type="EMBL" id="QKTX01000002">
    <property type="protein sequence ID" value="PZV86431.1"/>
    <property type="molecule type" value="Genomic_DNA"/>
</dbReference>
<evidence type="ECO:0008006" key="3">
    <source>
        <dbReference type="Google" id="ProtNLM"/>
    </source>
</evidence>
<dbReference type="RefSeq" id="WP_245943315.1">
    <property type="nucleotide sequence ID" value="NZ_QKTX01000002.1"/>
</dbReference>
<accession>A0A326RYH9</accession>
<evidence type="ECO:0000313" key="1">
    <source>
        <dbReference type="EMBL" id="PZV86431.1"/>
    </source>
</evidence>
<evidence type="ECO:0000313" key="2">
    <source>
        <dbReference type="Proteomes" id="UP000248917"/>
    </source>
</evidence>
<proteinExistence type="predicted"/>
<protein>
    <recommendedName>
        <fullName evidence="3">DUF86 domain-containing protein</fullName>
    </recommendedName>
</protein>
<dbReference type="Proteomes" id="UP000248917">
    <property type="component" value="Unassembled WGS sequence"/>
</dbReference>
<keyword evidence="2" id="KW-1185">Reference proteome</keyword>
<comment type="caution">
    <text evidence="1">The sequence shown here is derived from an EMBL/GenBank/DDBJ whole genome shotgun (WGS) entry which is preliminary data.</text>
</comment>
<gene>
    <name evidence="1" type="ORF">CLV31_102331</name>
</gene>
<sequence>MPPRELLKLILDIESIISEIEEVIEISSKDYSKFCNNFLAVRTVERNLEIIGEAVRKMLHFDPTFKYHLPGI</sequence>
<organism evidence="1 2">
    <name type="scientific">Algoriphagus aquaeductus</name>
    <dbReference type="NCBI Taxonomy" id="475299"/>
    <lineage>
        <taxon>Bacteria</taxon>
        <taxon>Pseudomonadati</taxon>
        <taxon>Bacteroidota</taxon>
        <taxon>Cytophagia</taxon>
        <taxon>Cytophagales</taxon>
        <taxon>Cyclobacteriaceae</taxon>
        <taxon>Algoriphagus</taxon>
    </lineage>
</organism>